<dbReference type="SUPFAM" id="SSF56784">
    <property type="entry name" value="HAD-like"/>
    <property type="match status" value="1"/>
</dbReference>
<name>A0A165PQP0_9APHY</name>
<dbReference type="OrthoDB" id="2363873at2759"/>
<dbReference type="InterPro" id="IPR036412">
    <property type="entry name" value="HAD-like_sf"/>
</dbReference>
<organism evidence="2 3">
    <name type="scientific">Daedalea quercina L-15889</name>
    <dbReference type="NCBI Taxonomy" id="1314783"/>
    <lineage>
        <taxon>Eukaryota</taxon>
        <taxon>Fungi</taxon>
        <taxon>Dikarya</taxon>
        <taxon>Basidiomycota</taxon>
        <taxon>Agaricomycotina</taxon>
        <taxon>Agaricomycetes</taxon>
        <taxon>Polyporales</taxon>
        <taxon>Fomitopsis</taxon>
    </lineage>
</organism>
<evidence type="ECO:0000313" key="2">
    <source>
        <dbReference type="EMBL" id="KZT68513.1"/>
    </source>
</evidence>
<evidence type="ECO:0000313" key="3">
    <source>
        <dbReference type="Proteomes" id="UP000076727"/>
    </source>
</evidence>
<evidence type="ECO:0008006" key="4">
    <source>
        <dbReference type="Google" id="ProtNLM"/>
    </source>
</evidence>
<gene>
    <name evidence="2" type="ORF">DAEQUDRAFT_766321</name>
</gene>
<dbReference type="PANTHER" id="PTHR43316:SF3">
    <property type="entry name" value="HALOACID DEHALOGENASE, TYPE II (AFU_ORTHOLOGUE AFUA_2G07750)-RELATED"/>
    <property type="match status" value="1"/>
</dbReference>
<dbReference type="InterPro" id="IPR006439">
    <property type="entry name" value="HAD-SF_hydro_IA"/>
</dbReference>
<dbReference type="GO" id="GO:0016791">
    <property type="term" value="F:phosphatase activity"/>
    <property type="evidence" value="ECO:0007669"/>
    <property type="project" value="UniProtKB-ARBA"/>
</dbReference>
<proteinExistence type="predicted"/>
<dbReference type="EMBL" id="KV429066">
    <property type="protein sequence ID" value="KZT68513.1"/>
    <property type="molecule type" value="Genomic_DNA"/>
</dbReference>
<dbReference type="PANTHER" id="PTHR43316">
    <property type="entry name" value="HYDROLASE, HALOACID DELAHOGENASE-RELATED"/>
    <property type="match status" value="1"/>
</dbReference>
<reference evidence="2 3" key="1">
    <citation type="journal article" date="2016" name="Mol. Biol. Evol.">
        <title>Comparative Genomics of Early-Diverging Mushroom-Forming Fungi Provides Insights into the Origins of Lignocellulose Decay Capabilities.</title>
        <authorList>
            <person name="Nagy L.G."/>
            <person name="Riley R."/>
            <person name="Tritt A."/>
            <person name="Adam C."/>
            <person name="Daum C."/>
            <person name="Floudas D."/>
            <person name="Sun H."/>
            <person name="Yadav J.S."/>
            <person name="Pangilinan J."/>
            <person name="Larsson K.H."/>
            <person name="Matsuura K."/>
            <person name="Barry K."/>
            <person name="Labutti K."/>
            <person name="Kuo R."/>
            <person name="Ohm R.A."/>
            <person name="Bhattacharya S.S."/>
            <person name="Shirouzu T."/>
            <person name="Yoshinaga Y."/>
            <person name="Martin F.M."/>
            <person name="Grigoriev I.V."/>
            <person name="Hibbett D.S."/>
        </authorList>
    </citation>
    <scope>NUCLEOTIDE SEQUENCE [LARGE SCALE GENOMIC DNA]</scope>
    <source>
        <strain evidence="2 3">L-15889</strain>
    </source>
</reference>
<dbReference type="InterPro" id="IPR023214">
    <property type="entry name" value="HAD_sf"/>
</dbReference>
<evidence type="ECO:0000256" key="1">
    <source>
        <dbReference type="ARBA" id="ARBA00022801"/>
    </source>
</evidence>
<dbReference type="AlphaFoldDB" id="A0A165PQP0"/>
<keyword evidence="1" id="KW-0378">Hydrolase</keyword>
<dbReference type="Proteomes" id="UP000076727">
    <property type="component" value="Unassembled WGS sequence"/>
</dbReference>
<sequence length="214" mass="23877">MSAPTQLEAKLGAVAPNEDWDAFAEECNAIADGNSGWLNVDEIHRQKHLAPHLDDAGRHELVLFWHRLPGWPDATPGLYGIKKHTIVGTLSNATVRTLVDMAKYADLPWDVILCSDFFSTYKPSNRKVFLGAAEHLSLLPAQLCMVAAHTDDLRAAAAHGFRTVFVPRPRERCSPSGARSKAEGGEFDLVVRSFEELARALEARRPERQQWQRQ</sequence>
<accession>A0A165PQP0</accession>
<dbReference type="InterPro" id="IPR051540">
    <property type="entry name" value="S-2-haloacid_dehalogenase"/>
</dbReference>
<dbReference type="NCBIfam" id="TIGR01493">
    <property type="entry name" value="HAD-SF-IA-v2"/>
    <property type="match status" value="1"/>
</dbReference>
<dbReference type="STRING" id="1314783.A0A165PQP0"/>
<protein>
    <recommendedName>
        <fullName evidence="4">HAD-like protein</fullName>
    </recommendedName>
</protein>
<keyword evidence="3" id="KW-1185">Reference proteome</keyword>
<dbReference type="Gene3D" id="3.40.50.1000">
    <property type="entry name" value="HAD superfamily/HAD-like"/>
    <property type="match status" value="1"/>
</dbReference>